<dbReference type="InterPro" id="IPR028002">
    <property type="entry name" value="Myb_DNA-bind_5"/>
</dbReference>
<dbReference type="AlphaFoldDB" id="A0A2T7PSD6"/>
<dbReference type="PANTHER" id="PTHR23098">
    <property type="entry name" value="AGAP001331-PA-RELATED"/>
    <property type="match status" value="1"/>
</dbReference>
<gene>
    <name evidence="3" type="ORF">C0Q70_03321</name>
</gene>
<dbReference type="Pfam" id="PF13873">
    <property type="entry name" value="Myb_DNA-bind_5"/>
    <property type="match status" value="1"/>
</dbReference>
<reference evidence="3 4" key="1">
    <citation type="submission" date="2018-04" db="EMBL/GenBank/DDBJ databases">
        <title>The genome of golden apple snail Pomacea canaliculata provides insight into stress tolerance and invasive adaptation.</title>
        <authorList>
            <person name="Liu C."/>
            <person name="Liu B."/>
            <person name="Ren Y."/>
            <person name="Zhang Y."/>
            <person name="Wang H."/>
            <person name="Li S."/>
            <person name="Jiang F."/>
            <person name="Yin L."/>
            <person name="Zhang G."/>
            <person name="Qian W."/>
            <person name="Fan W."/>
        </authorList>
    </citation>
    <scope>NUCLEOTIDE SEQUENCE [LARGE SCALE GENOMIC DNA]</scope>
    <source>
        <strain evidence="3">SZHN2017</strain>
        <tissue evidence="3">Muscle</tissue>
    </source>
</reference>
<evidence type="ECO:0000313" key="3">
    <source>
        <dbReference type="EMBL" id="PVD36342.1"/>
    </source>
</evidence>
<dbReference type="Proteomes" id="UP000245119">
    <property type="component" value="Linkage Group LG2"/>
</dbReference>
<keyword evidence="4" id="KW-1185">Reference proteome</keyword>
<evidence type="ECO:0000256" key="1">
    <source>
        <dbReference type="SAM" id="MobiDB-lite"/>
    </source>
</evidence>
<organism evidence="3 4">
    <name type="scientific">Pomacea canaliculata</name>
    <name type="common">Golden apple snail</name>
    <dbReference type="NCBI Taxonomy" id="400727"/>
    <lineage>
        <taxon>Eukaryota</taxon>
        <taxon>Metazoa</taxon>
        <taxon>Spiralia</taxon>
        <taxon>Lophotrochozoa</taxon>
        <taxon>Mollusca</taxon>
        <taxon>Gastropoda</taxon>
        <taxon>Caenogastropoda</taxon>
        <taxon>Architaenioglossa</taxon>
        <taxon>Ampullarioidea</taxon>
        <taxon>Ampullariidae</taxon>
        <taxon>Pomacea</taxon>
    </lineage>
</organism>
<comment type="caution">
    <text evidence="3">The sequence shown here is derived from an EMBL/GenBank/DDBJ whole genome shotgun (WGS) entry which is preliminary data.</text>
</comment>
<accession>A0A2T7PSD6</accession>
<feature type="compositionally biased region" description="Basic and acidic residues" evidence="1">
    <location>
        <begin position="138"/>
        <end position="147"/>
    </location>
</feature>
<sequence>MASKRRVRGANWSDGEMKTLIDYVAQHYSTLFDKLNVKVTRKKKNLMWQEVTEMLNERWGMNRPVRKIKRKWFELKACAVAFQTSRKNFSTCGGLTDEKPWYTDIILDIIGEDNDILNESDDGEESTDQYDPTFQNKEQDEHWHDDGSNSFDAAQSMVHHSGEKRRRDTFDERETARAAKEKRTELINDSIGSRLTLENKKIDMELELMEVKLQAARKQHEMEVELLKIKTECSRLKHMKLYYEVRKLEKELGVPGETGVNTLTSTIPVIDALEVNQTHKVYS</sequence>
<dbReference type="GO" id="GO:0005634">
    <property type="term" value="C:nucleus"/>
    <property type="evidence" value="ECO:0007669"/>
    <property type="project" value="TreeGrafter"/>
</dbReference>
<feature type="compositionally biased region" description="Basic and acidic residues" evidence="1">
    <location>
        <begin position="165"/>
        <end position="181"/>
    </location>
</feature>
<proteinExistence type="predicted"/>
<dbReference type="EMBL" id="PZQS01000002">
    <property type="protein sequence ID" value="PVD36342.1"/>
    <property type="molecule type" value="Genomic_DNA"/>
</dbReference>
<protein>
    <recommendedName>
        <fullName evidence="2">Myb/SANT-like DNA-binding domain-containing protein</fullName>
    </recommendedName>
</protein>
<feature type="region of interest" description="Disordered" evidence="1">
    <location>
        <begin position="138"/>
        <end position="181"/>
    </location>
</feature>
<feature type="domain" description="Myb/SANT-like DNA-binding" evidence="2">
    <location>
        <begin position="8"/>
        <end position="79"/>
    </location>
</feature>
<evidence type="ECO:0000259" key="2">
    <source>
        <dbReference type="Pfam" id="PF13873"/>
    </source>
</evidence>
<name>A0A2T7PSD6_POMCA</name>
<evidence type="ECO:0000313" key="4">
    <source>
        <dbReference type="Proteomes" id="UP000245119"/>
    </source>
</evidence>
<dbReference type="PANTHER" id="PTHR23098:SF16">
    <property type="entry name" value="REGULATORY PROTEIN ZESTE"/>
    <property type="match status" value="1"/>
</dbReference>